<dbReference type="GO" id="GO:0036424">
    <property type="term" value="F:L-phosphoserine phosphatase activity"/>
    <property type="evidence" value="ECO:0007669"/>
    <property type="project" value="InterPro"/>
</dbReference>
<dbReference type="SFLD" id="SFLDS00003">
    <property type="entry name" value="Haloacid_Dehalogenase"/>
    <property type="match status" value="1"/>
</dbReference>
<evidence type="ECO:0000256" key="7">
    <source>
        <dbReference type="ARBA" id="ARBA00022801"/>
    </source>
</evidence>
<dbReference type="PANTHER" id="PTHR43344:SF2">
    <property type="entry name" value="PHOSPHOSERINE PHOSPHATASE"/>
    <property type="match status" value="1"/>
</dbReference>
<evidence type="ECO:0000256" key="13">
    <source>
        <dbReference type="PIRSR" id="PIRSR604469-1"/>
    </source>
</evidence>
<evidence type="ECO:0000256" key="8">
    <source>
        <dbReference type="ARBA" id="ARBA00022842"/>
    </source>
</evidence>
<keyword evidence="6" id="KW-0479">Metal-binding</keyword>
<dbReference type="AlphaFoldDB" id="A0AAE4Q7Q8"/>
<evidence type="ECO:0000256" key="2">
    <source>
        <dbReference type="ARBA" id="ARBA00005135"/>
    </source>
</evidence>
<dbReference type="SFLD" id="SFLDF00029">
    <property type="entry name" value="phosphoserine_phosphatase"/>
    <property type="match status" value="1"/>
</dbReference>
<evidence type="ECO:0000256" key="6">
    <source>
        <dbReference type="ARBA" id="ARBA00022723"/>
    </source>
</evidence>
<comment type="caution">
    <text evidence="14">The sequence shown here is derived from an EMBL/GenBank/DDBJ whole genome shotgun (WGS) entry which is preliminary data.</text>
</comment>
<evidence type="ECO:0000256" key="4">
    <source>
        <dbReference type="ARBA" id="ARBA00012640"/>
    </source>
</evidence>
<dbReference type="NCBIfam" id="TIGR01488">
    <property type="entry name" value="HAD-SF-IB"/>
    <property type="match status" value="1"/>
</dbReference>
<evidence type="ECO:0000256" key="1">
    <source>
        <dbReference type="ARBA" id="ARBA00001946"/>
    </source>
</evidence>
<evidence type="ECO:0000256" key="11">
    <source>
        <dbReference type="ARBA" id="ARBA00048138"/>
    </source>
</evidence>
<comment type="catalytic activity">
    <reaction evidence="12">
        <text>O-phospho-D-serine + H2O = D-serine + phosphate</text>
        <dbReference type="Rhea" id="RHEA:24873"/>
        <dbReference type="ChEBI" id="CHEBI:15377"/>
        <dbReference type="ChEBI" id="CHEBI:35247"/>
        <dbReference type="ChEBI" id="CHEBI:43474"/>
        <dbReference type="ChEBI" id="CHEBI:58680"/>
        <dbReference type="EC" id="3.1.3.3"/>
    </reaction>
</comment>
<dbReference type="Proteomes" id="UP001186118">
    <property type="component" value="Unassembled WGS sequence"/>
</dbReference>
<dbReference type="InterPro" id="IPR004469">
    <property type="entry name" value="PSP"/>
</dbReference>
<dbReference type="SFLD" id="SFLDG01136">
    <property type="entry name" value="C1.6:_Phosphoserine_Phosphatas"/>
    <property type="match status" value="1"/>
</dbReference>
<dbReference type="Pfam" id="PF12710">
    <property type="entry name" value="HAD"/>
    <property type="match status" value="1"/>
</dbReference>
<organism evidence="14 15">
    <name type="scientific">Streptococcus canis</name>
    <dbReference type="NCBI Taxonomy" id="1329"/>
    <lineage>
        <taxon>Bacteria</taxon>
        <taxon>Bacillati</taxon>
        <taxon>Bacillota</taxon>
        <taxon>Bacilli</taxon>
        <taxon>Lactobacillales</taxon>
        <taxon>Streptococcaceae</taxon>
        <taxon>Streptococcus</taxon>
    </lineage>
</organism>
<accession>A0AAE4Q7Q8</accession>
<dbReference type="SFLD" id="SFLDG01137">
    <property type="entry name" value="C1.6.1:_Phosphoserine_Phosphat"/>
    <property type="match status" value="1"/>
</dbReference>
<dbReference type="SFLD" id="SFLDG01129">
    <property type="entry name" value="C1.5:_HAD__Beta-PGM__Phosphata"/>
    <property type="match status" value="1"/>
</dbReference>
<dbReference type="GO" id="GO:0000287">
    <property type="term" value="F:magnesium ion binding"/>
    <property type="evidence" value="ECO:0007669"/>
    <property type="project" value="TreeGrafter"/>
</dbReference>
<dbReference type="NCBIfam" id="TIGR00338">
    <property type="entry name" value="serB"/>
    <property type="match status" value="1"/>
</dbReference>
<dbReference type="InterPro" id="IPR050582">
    <property type="entry name" value="HAD-like_SerB"/>
</dbReference>
<comment type="pathway">
    <text evidence="2">Amino-acid biosynthesis; L-serine biosynthesis; L-serine from 3-phospho-D-glycerate: step 3/3.</text>
</comment>
<evidence type="ECO:0000256" key="3">
    <source>
        <dbReference type="ARBA" id="ARBA00009184"/>
    </source>
</evidence>
<comment type="similarity">
    <text evidence="3">Belongs to the HAD-like hydrolase superfamily. SerB family.</text>
</comment>
<feature type="active site" description="Proton donor" evidence="13">
    <location>
        <position position="14"/>
    </location>
</feature>
<dbReference type="GO" id="GO:0006564">
    <property type="term" value="P:L-serine biosynthetic process"/>
    <property type="evidence" value="ECO:0007669"/>
    <property type="project" value="UniProtKB-KW"/>
</dbReference>
<evidence type="ECO:0000313" key="14">
    <source>
        <dbReference type="EMBL" id="MDV5976842.1"/>
    </source>
</evidence>
<keyword evidence="7 14" id="KW-0378">Hydrolase</keyword>
<gene>
    <name evidence="14" type="primary">serB</name>
    <name evidence="14" type="ORF">KB584_05095</name>
</gene>
<evidence type="ECO:0000313" key="15">
    <source>
        <dbReference type="Proteomes" id="UP001186118"/>
    </source>
</evidence>
<evidence type="ECO:0000256" key="10">
    <source>
        <dbReference type="ARBA" id="ARBA00031693"/>
    </source>
</evidence>
<dbReference type="GO" id="GO:0005737">
    <property type="term" value="C:cytoplasm"/>
    <property type="evidence" value="ECO:0007669"/>
    <property type="project" value="TreeGrafter"/>
</dbReference>
<protein>
    <recommendedName>
        <fullName evidence="4">phosphoserine phosphatase</fullName>
        <ecNumber evidence="4">3.1.3.3</ecNumber>
    </recommendedName>
    <alternativeName>
        <fullName evidence="10">O-phosphoserine phosphohydrolase</fullName>
    </alternativeName>
</protein>
<evidence type="ECO:0000256" key="9">
    <source>
        <dbReference type="ARBA" id="ARBA00023299"/>
    </source>
</evidence>
<dbReference type="InterPro" id="IPR023214">
    <property type="entry name" value="HAD_sf"/>
</dbReference>
<sequence>MTMAVTGLLLLDVDGTLIQEEIIDLLGEEAGQKKQMSALTAAAMEGRLEFETALTQRVALLAGLPVSIFEKVYQRLHLQKGARELILAMKEKGYKVGLVSGGFHEMVDVLATYLEIDYVKANRLEVRQGHLTGTVLGEIVTPETKVNLLKKWAYENGLDLSQTIAVGDGANDLLMVQEAGIGIAFCASQSLKKLVIISLNRQI</sequence>
<dbReference type="PANTHER" id="PTHR43344">
    <property type="entry name" value="PHOSPHOSERINE PHOSPHATASE"/>
    <property type="match status" value="1"/>
</dbReference>
<dbReference type="EMBL" id="JAGQEX010000008">
    <property type="protein sequence ID" value="MDV5976842.1"/>
    <property type="molecule type" value="Genomic_DNA"/>
</dbReference>
<dbReference type="InterPro" id="IPR036412">
    <property type="entry name" value="HAD-like_sf"/>
</dbReference>
<keyword evidence="9" id="KW-0718">Serine biosynthesis</keyword>
<reference evidence="14" key="1">
    <citation type="submission" date="2021-04" db="EMBL/GenBank/DDBJ databases">
        <title>Draft genomes of 20 S. canis strains.</title>
        <authorList>
            <person name="Pagnossin D."/>
            <person name="Weir W."/>
            <person name="Smith A."/>
            <person name="Ure R."/>
            <person name="Oravcova K."/>
        </authorList>
    </citation>
    <scope>NUCLEOTIDE SEQUENCE</scope>
    <source>
        <strain evidence="14">284</strain>
    </source>
</reference>
<name>A0AAE4Q7Q8_STRCB</name>
<evidence type="ECO:0000256" key="5">
    <source>
        <dbReference type="ARBA" id="ARBA00022605"/>
    </source>
</evidence>
<keyword evidence="5" id="KW-0028">Amino-acid biosynthesis</keyword>
<comment type="cofactor">
    <cofactor evidence="1">
        <name>Mg(2+)</name>
        <dbReference type="ChEBI" id="CHEBI:18420"/>
    </cofactor>
</comment>
<keyword evidence="8" id="KW-0460">Magnesium</keyword>
<dbReference type="SUPFAM" id="SSF56784">
    <property type="entry name" value="HAD-like"/>
    <property type="match status" value="1"/>
</dbReference>
<dbReference type="EC" id="3.1.3.3" evidence="4"/>
<dbReference type="Gene3D" id="3.40.50.1000">
    <property type="entry name" value="HAD superfamily/HAD-like"/>
    <property type="match status" value="1"/>
</dbReference>
<evidence type="ECO:0000256" key="12">
    <source>
        <dbReference type="ARBA" id="ARBA00048523"/>
    </source>
</evidence>
<feature type="active site" description="Nucleophile" evidence="13">
    <location>
        <position position="12"/>
    </location>
</feature>
<comment type="catalytic activity">
    <reaction evidence="11">
        <text>O-phospho-L-serine + H2O = L-serine + phosphate</text>
        <dbReference type="Rhea" id="RHEA:21208"/>
        <dbReference type="ChEBI" id="CHEBI:15377"/>
        <dbReference type="ChEBI" id="CHEBI:33384"/>
        <dbReference type="ChEBI" id="CHEBI:43474"/>
        <dbReference type="ChEBI" id="CHEBI:57524"/>
        <dbReference type="EC" id="3.1.3.3"/>
    </reaction>
</comment>
<proteinExistence type="inferred from homology"/>